<evidence type="ECO:0000313" key="3">
    <source>
        <dbReference type="EMBL" id="RAS63504.1"/>
    </source>
</evidence>
<proteinExistence type="predicted"/>
<name>A0A329E9G8_VIBDI</name>
<evidence type="ECO:0000259" key="2">
    <source>
        <dbReference type="Pfam" id="PF13808"/>
    </source>
</evidence>
<organism evidence="3 4">
    <name type="scientific">Vibrio diazotrophicus</name>
    <dbReference type="NCBI Taxonomy" id="685"/>
    <lineage>
        <taxon>Bacteria</taxon>
        <taxon>Pseudomonadati</taxon>
        <taxon>Pseudomonadota</taxon>
        <taxon>Gammaproteobacteria</taxon>
        <taxon>Vibrionales</taxon>
        <taxon>Vibrionaceae</taxon>
        <taxon>Vibrio</taxon>
    </lineage>
</organism>
<dbReference type="InterPro" id="IPR051698">
    <property type="entry name" value="Transposase_11-like"/>
</dbReference>
<dbReference type="EMBL" id="QLTR01000011">
    <property type="protein sequence ID" value="RAS63504.1"/>
    <property type="molecule type" value="Genomic_DNA"/>
</dbReference>
<dbReference type="GO" id="GO:0006313">
    <property type="term" value="P:DNA transposition"/>
    <property type="evidence" value="ECO:0007669"/>
    <property type="project" value="InterPro"/>
</dbReference>
<dbReference type="InterPro" id="IPR047647">
    <property type="entry name" value="ISAs1_transpos"/>
</dbReference>
<reference evidence="3 4" key="1">
    <citation type="submission" date="2018-06" db="EMBL/GenBank/DDBJ databases">
        <title>Freshwater and sediment microbial communities from various areas in North America, analyzing microbe dynamics in response to fracking.</title>
        <authorList>
            <person name="Lamendella R."/>
        </authorList>
    </citation>
    <scope>NUCLEOTIDE SEQUENCE [LARGE SCALE GENOMIC DNA]</scope>
    <source>
        <strain evidence="3 4">99A</strain>
    </source>
</reference>
<evidence type="ECO:0000313" key="4">
    <source>
        <dbReference type="Proteomes" id="UP000248729"/>
    </source>
</evidence>
<dbReference type="PANTHER" id="PTHR30298:SF0">
    <property type="entry name" value="PROTEIN YBFL-RELATED"/>
    <property type="match status" value="1"/>
</dbReference>
<feature type="domain" description="Transposase IS4-like" evidence="1">
    <location>
        <begin position="104"/>
        <end position="340"/>
    </location>
</feature>
<gene>
    <name evidence="3" type="ORF">DET48_11153</name>
</gene>
<dbReference type="GO" id="GO:0004803">
    <property type="term" value="F:transposase activity"/>
    <property type="evidence" value="ECO:0007669"/>
    <property type="project" value="InterPro"/>
</dbReference>
<dbReference type="AlphaFoldDB" id="A0A329E9G8"/>
<protein>
    <submittedName>
        <fullName evidence="3">Putative transposase YbfD/YdcC</fullName>
    </submittedName>
</protein>
<sequence length="378" mass="43013">MSPTFLKHFAPISDPRIERCKKHNLLDILLLAISAVMSGSEGWEDIEQFGHIKLDWLRKYRPFEAGIPRHDTIARVICRLKPAEIEKAFQAWISSLIEETGCGVIAIDGKTARRSFSTKERNNALHAVSAWSCQHQLVLGQVAVDNKTNEITAIPELLSMLEIENSIITLDAMGCQREIALQIVKQKADYILALKGNHSGMQAELAAWWHKSVREGLSDEVYSTHTEINAGHGRIETRTCQQLLIQKNWLTKQYQWSGLKSVIQVTSKIHEKSTNTDSVETRWYVSSLGLNAEQALNCVRSHWQVESMHWVLDMTFREDESRIRKGHGALVFNVMRKIAMALFKQDETKTASMKAKRKMAALDDDYRSTLLESGIKMR</sequence>
<dbReference type="NCBIfam" id="NF033564">
    <property type="entry name" value="transpos_ISAs1"/>
    <property type="match status" value="1"/>
</dbReference>
<dbReference type="Pfam" id="PF01609">
    <property type="entry name" value="DDE_Tnp_1"/>
    <property type="match status" value="1"/>
</dbReference>
<dbReference type="Pfam" id="PF13808">
    <property type="entry name" value="DDE_Tnp_1_assoc"/>
    <property type="match status" value="1"/>
</dbReference>
<feature type="domain" description="H repeat-associated protein N-terminal" evidence="2">
    <location>
        <begin position="7"/>
        <end position="93"/>
    </location>
</feature>
<dbReference type="GO" id="GO:0003677">
    <property type="term" value="F:DNA binding"/>
    <property type="evidence" value="ECO:0007669"/>
    <property type="project" value="InterPro"/>
</dbReference>
<dbReference type="RefSeq" id="WP_112403874.1">
    <property type="nucleotide sequence ID" value="NZ_QLTR01000011.1"/>
</dbReference>
<dbReference type="PANTHER" id="PTHR30298">
    <property type="entry name" value="H REPEAT-ASSOCIATED PREDICTED TRANSPOSASE"/>
    <property type="match status" value="1"/>
</dbReference>
<evidence type="ECO:0000259" key="1">
    <source>
        <dbReference type="Pfam" id="PF01609"/>
    </source>
</evidence>
<comment type="caution">
    <text evidence="3">The sequence shown here is derived from an EMBL/GenBank/DDBJ whole genome shotgun (WGS) entry which is preliminary data.</text>
</comment>
<dbReference type="Proteomes" id="UP000248729">
    <property type="component" value="Unassembled WGS sequence"/>
</dbReference>
<dbReference type="InterPro" id="IPR032806">
    <property type="entry name" value="YbfD_N"/>
</dbReference>
<accession>A0A329E9G8</accession>
<dbReference type="InterPro" id="IPR002559">
    <property type="entry name" value="Transposase_11"/>
</dbReference>